<keyword evidence="4" id="KW-1185">Reference proteome</keyword>
<evidence type="ECO:0000259" key="2">
    <source>
        <dbReference type="PROSITE" id="PS50076"/>
    </source>
</evidence>
<evidence type="ECO:0000313" key="4">
    <source>
        <dbReference type="Proteomes" id="UP000243723"/>
    </source>
</evidence>
<dbReference type="InterPro" id="IPR001623">
    <property type="entry name" value="DnaJ_domain"/>
</dbReference>
<dbReference type="SUPFAM" id="SSF46565">
    <property type="entry name" value="Chaperone J-domain"/>
    <property type="match status" value="1"/>
</dbReference>
<evidence type="ECO:0000313" key="3">
    <source>
        <dbReference type="EMBL" id="PSK51779.1"/>
    </source>
</evidence>
<sequence length="355" mass="40915">MASFDLLSIMGWYILPNLVTGWVQSAYYAVWIRAGEPKPQPGSRQFISDYKRIYVTVVLAYLAYTIYEADYSLQQSRDFYHSLGVPLDVDERGLHSKFRRLTIQYHPDKIAPTVDRQFAEAFYVHLKNCRDVLVDPVKRFAYDRIGPEILEWRDSKTIYDFVWTSGKGTITYYVGSSVVIFVLSFLGYMKYGSFWRYLAIAAMCTFELHTLTRPESPAILTKVVNPIITTFTNHPPYLQFQLVTLMRKILVSFFIALSQVGPIMFPEPAVEGKEPTHQQLDRLDAMVKTTQQEALRLTALELTPFMGNEQAMQELRVGMRQWLVDNTIRMNPQVRDAMGRVLQPRAQAQPNGRPA</sequence>
<dbReference type="EMBL" id="NHZQ01000121">
    <property type="protein sequence ID" value="PSK51779.1"/>
    <property type="molecule type" value="Genomic_DNA"/>
</dbReference>
<dbReference type="PRINTS" id="PR00625">
    <property type="entry name" value="JDOMAIN"/>
</dbReference>
<keyword evidence="1" id="KW-0472">Membrane</keyword>
<comment type="caution">
    <text evidence="3">The sequence shown here is derived from an EMBL/GenBank/DDBJ whole genome shotgun (WGS) entry which is preliminary data.</text>
</comment>
<dbReference type="PROSITE" id="PS50076">
    <property type="entry name" value="DNAJ_2"/>
    <property type="match status" value="1"/>
</dbReference>
<reference evidence="3 4" key="1">
    <citation type="submission" date="2017-05" db="EMBL/GenBank/DDBJ databases">
        <title>Draft genome sequence of Elsinoe australis.</title>
        <authorList>
            <person name="Cheng Q."/>
        </authorList>
    </citation>
    <scope>NUCLEOTIDE SEQUENCE [LARGE SCALE GENOMIC DNA]</scope>
    <source>
        <strain evidence="3 4">NL1</strain>
    </source>
</reference>
<dbReference type="STRING" id="40998.A0A2P7ZUA2"/>
<organism evidence="3 4">
    <name type="scientific">Elsinoe australis</name>
    <dbReference type="NCBI Taxonomy" id="40998"/>
    <lineage>
        <taxon>Eukaryota</taxon>
        <taxon>Fungi</taxon>
        <taxon>Dikarya</taxon>
        <taxon>Ascomycota</taxon>
        <taxon>Pezizomycotina</taxon>
        <taxon>Dothideomycetes</taxon>
        <taxon>Dothideomycetidae</taxon>
        <taxon>Myriangiales</taxon>
        <taxon>Elsinoaceae</taxon>
        <taxon>Elsinoe</taxon>
    </lineage>
</organism>
<accession>A0A2P7ZUA2</accession>
<protein>
    <submittedName>
        <fullName evidence="3">DnaJ</fullName>
    </submittedName>
</protein>
<keyword evidence="1" id="KW-0812">Transmembrane</keyword>
<dbReference type="InterPro" id="IPR036869">
    <property type="entry name" value="J_dom_sf"/>
</dbReference>
<gene>
    <name evidence="3" type="ORF">B9Z65_3046</name>
</gene>
<dbReference type="Proteomes" id="UP000243723">
    <property type="component" value="Unassembled WGS sequence"/>
</dbReference>
<feature type="domain" description="J" evidence="2">
    <location>
        <begin position="78"/>
        <end position="146"/>
    </location>
</feature>
<dbReference type="Pfam" id="PF00226">
    <property type="entry name" value="DnaJ"/>
    <property type="match status" value="1"/>
</dbReference>
<dbReference type="Gene3D" id="1.10.287.110">
    <property type="entry name" value="DnaJ domain"/>
    <property type="match status" value="1"/>
</dbReference>
<feature type="transmembrane region" description="Helical" evidence="1">
    <location>
        <begin position="170"/>
        <end position="188"/>
    </location>
</feature>
<dbReference type="AlphaFoldDB" id="A0A2P7ZUA2"/>
<dbReference type="CDD" id="cd06257">
    <property type="entry name" value="DnaJ"/>
    <property type="match status" value="1"/>
</dbReference>
<keyword evidence="1" id="KW-1133">Transmembrane helix</keyword>
<feature type="transmembrane region" description="Helical" evidence="1">
    <location>
        <begin position="53"/>
        <end position="69"/>
    </location>
</feature>
<feature type="transmembrane region" description="Helical" evidence="1">
    <location>
        <begin position="12"/>
        <end position="32"/>
    </location>
</feature>
<dbReference type="OrthoDB" id="436519at2759"/>
<name>A0A2P7ZUA2_9PEZI</name>
<dbReference type="SMART" id="SM00271">
    <property type="entry name" value="DnaJ"/>
    <property type="match status" value="1"/>
</dbReference>
<proteinExistence type="predicted"/>
<evidence type="ECO:0000256" key="1">
    <source>
        <dbReference type="SAM" id="Phobius"/>
    </source>
</evidence>